<comment type="similarity">
    <text evidence="2">Belongs to the bacterial solute-binding protein 2 family.</text>
</comment>
<comment type="subcellular location">
    <subcellularLocation>
        <location evidence="1">Cell envelope</location>
    </subcellularLocation>
</comment>
<protein>
    <submittedName>
        <fullName evidence="5">Substrate-binding domain-containing protein</fullName>
    </submittedName>
</protein>
<name>A0AAE3E2E3_9FIRM</name>
<proteinExistence type="inferred from homology"/>
<dbReference type="InterPro" id="IPR028082">
    <property type="entry name" value="Peripla_BP_I"/>
</dbReference>
<accession>A0AAE3E2E3</accession>
<dbReference type="EMBL" id="JAJEQN010000007">
    <property type="protein sequence ID" value="MCC2220799.1"/>
    <property type="molecule type" value="Genomic_DNA"/>
</dbReference>
<feature type="transmembrane region" description="Helical" evidence="3">
    <location>
        <begin position="16"/>
        <end position="34"/>
    </location>
</feature>
<dbReference type="SUPFAM" id="SSF53822">
    <property type="entry name" value="Periplasmic binding protein-like I"/>
    <property type="match status" value="1"/>
</dbReference>
<comment type="caution">
    <text evidence="5">The sequence shown here is derived from an EMBL/GenBank/DDBJ whole genome shotgun (WGS) entry which is preliminary data.</text>
</comment>
<feature type="domain" description="Periplasmic binding protein" evidence="4">
    <location>
        <begin position="64"/>
        <end position="328"/>
    </location>
</feature>
<dbReference type="InterPro" id="IPR025997">
    <property type="entry name" value="SBP_2_dom"/>
</dbReference>
<evidence type="ECO:0000313" key="5">
    <source>
        <dbReference type="EMBL" id="MCC2220799.1"/>
    </source>
</evidence>
<dbReference type="Pfam" id="PF13407">
    <property type="entry name" value="Peripla_BP_4"/>
    <property type="match status" value="1"/>
</dbReference>
<evidence type="ECO:0000259" key="4">
    <source>
        <dbReference type="Pfam" id="PF13407"/>
    </source>
</evidence>
<dbReference type="GO" id="GO:0030246">
    <property type="term" value="F:carbohydrate binding"/>
    <property type="evidence" value="ECO:0007669"/>
    <property type="project" value="TreeGrafter"/>
</dbReference>
<sequence length="352" mass="38922">MKTRKTEQNARENYKKVYFLMIVVSTILFLTAIGCQKKVDTSLKAQSSIVEYTCISDSDSDKSFYVILKNYHGVYWETVIEGVSKAANEIDASVYLGGIDNETDIEGQIKLIDEAIESGASGILLAPATSDELVESCKKARESGIYVALIDSSINQCEFDACYMTDNVNAGQMAAKEMLGLLKEAGNLPSEELEVGIMLSSDTSQAMINRVSGFLEYWSLHSPAKWKIAQDIYLNGGNVEKAQSDAKKLIDQHENLKGIFGCSNTSTIGIASELLEENRKDIVLVGFDMADITVQIIRNPDYFAGTLMQRQDQMGYLGLTALYDFVSGSRYEQKYFDTGVVLIDADYLSGRE</sequence>
<keyword evidence="3" id="KW-1133">Transmembrane helix</keyword>
<reference evidence="5 6" key="1">
    <citation type="submission" date="2021-10" db="EMBL/GenBank/DDBJ databases">
        <title>Anaerobic single-cell dispensing facilitates the cultivation of human gut bacteria.</title>
        <authorList>
            <person name="Afrizal A."/>
        </authorList>
    </citation>
    <scope>NUCLEOTIDE SEQUENCE [LARGE SCALE GENOMIC DNA]</scope>
    <source>
        <strain evidence="5 6">CLA-AA-H224</strain>
    </source>
</reference>
<keyword evidence="6" id="KW-1185">Reference proteome</keyword>
<keyword evidence="3" id="KW-0812">Transmembrane</keyword>
<evidence type="ECO:0000256" key="3">
    <source>
        <dbReference type="SAM" id="Phobius"/>
    </source>
</evidence>
<evidence type="ECO:0000256" key="1">
    <source>
        <dbReference type="ARBA" id="ARBA00004196"/>
    </source>
</evidence>
<dbReference type="AlphaFoldDB" id="A0AAE3E2E3"/>
<dbReference type="InterPro" id="IPR050555">
    <property type="entry name" value="Bact_Solute-Bind_Prot2"/>
</dbReference>
<dbReference type="PANTHER" id="PTHR30036:SF7">
    <property type="entry name" value="ABC TRANSPORTER PERIPLASMIC-BINDING PROTEIN YPHF"/>
    <property type="match status" value="1"/>
</dbReference>
<dbReference type="Gene3D" id="3.40.50.2300">
    <property type="match status" value="2"/>
</dbReference>
<organism evidence="5 6">
    <name type="scientific">Anthropogastromicrobium aceti</name>
    <dbReference type="NCBI Taxonomy" id="2981768"/>
    <lineage>
        <taxon>Bacteria</taxon>
        <taxon>Bacillati</taxon>
        <taxon>Bacillota</taxon>
        <taxon>Clostridia</taxon>
        <taxon>Lachnospirales</taxon>
        <taxon>Lachnospiraceae</taxon>
        <taxon>Anthropogastromicrobium</taxon>
    </lineage>
</organism>
<dbReference type="RefSeq" id="WP_308731257.1">
    <property type="nucleotide sequence ID" value="NZ_JAJEQN010000007.1"/>
</dbReference>
<dbReference type="Proteomes" id="UP001198200">
    <property type="component" value="Unassembled WGS sequence"/>
</dbReference>
<dbReference type="PANTHER" id="PTHR30036">
    <property type="entry name" value="D-XYLOSE-BINDING PERIPLASMIC PROTEIN"/>
    <property type="match status" value="1"/>
</dbReference>
<dbReference type="GO" id="GO:0030288">
    <property type="term" value="C:outer membrane-bounded periplasmic space"/>
    <property type="evidence" value="ECO:0007669"/>
    <property type="project" value="TreeGrafter"/>
</dbReference>
<dbReference type="PROSITE" id="PS51257">
    <property type="entry name" value="PROKAR_LIPOPROTEIN"/>
    <property type="match status" value="1"/>
</dbReference>
<gene>
    <name evidence="5" type="ORF">LKD48_03945</name>
</gene>
<keyword evidence="3" id="KW-0472">Membrane</keyword>
<evidence type="ECO:0000256" key="2">
    <source>
        <dbReference type="ARBA" id="ARBA00007639"/>
    </source>
</evidence>
<evidence type="ECO:0000313" key="6">
    <source>
        <dbReference type="Proteomes" id="UP001198200"/>
    </source>
</evidence>